<dbReference type="InterPro" id="IPR016024">
    <property type="entry name" value="ARM-type_fold"/>
</dbReference>
<feature type="region of interest" description="Disordered" evidence="1">
    <location>
        <begin position="453"/>
        <end position="485"/>
    </location>
</feature>
<dbReference type="Proteomes" id="UP001140949">
    <property type="component" value="Unassembled WGS sequence"/>
</dbReference>
<keyword evidence="2" id="KW-0472">Membrane</keyword>
<dbReference type="PANTHER" id="PTHR31355">
    <property type="entry name" value="MICROTUBULE-ASSOCIATED PROTEIN TORTIFOLIA1"/>
    <property type="match status" value="1"/>
</dbReference>
<dbReference type="Gene3D" id="1.25.10.10">
    <property type="entry name" value="Leucine-rich Repeat Variant"/>
    <property type="match status" value="1"/>
</dbReference>
<feature type="transmembrane region" description="Helical" evidence="2">
    <location>
        <begin position="541"/>
        <end position="561"/>
    </location>
</feature>
<dbReference type="EMBL" id="JANAVB010004798">
    <property type="protein sequence ID" value="KAJ6847898.1"/>
    <property type="molecule type" value="Genomic_DNA"/>
</dbReference>
<evidence type="ECO:0000256" key="1">
    <source>
        <dbReference type="SAM" id="MobiDB-lite"/>
    </source>
</evidence>
<dbReference type="GO" id="GO:0008017">
    <property type="term" value="F:microtubule binding"/>
    <property type="evidence" value="ECO:0007669"/>
    <property type="project" value="InterPro"/>
</dbReference>
<dbReference type="PANTHER" id="PTHR31355:SF4">
    <property type="entry name" value="TOG DOMAIN-CONTAINING PROTEIN"/>
    <property type="match status" value="1"/>
</dbReference>
<evidence type="ECO:0000256" key="2">
    <source>
        <dbReference type="SAM" id="Phobius"/>
    </source>
</evidence>
<feature type="region of interest" description="Disordered" evidence="1">
    <location>
        <begin position="500"/>
        <end position="525"/>
    </location>
</feature>
<name>A0AAX6I4A3_IRIPA</name>
<dbReference type="AlphaFoldDB" id="A0AAX6I4A3"/>
<dbReference type="InterPro" id="IPR033337">
    <property type="entry name" value="TORTIFOLIA1/SINE1-2"/>
</dbReference>
<dbReference type="InterPro" id="IPR011989">
    <property type="entry name" value="ARM-like"/>
</dbReference>
<dbReference type="InterPro" id="IPR057600">
    <property type="entry name" value="TORTIFOLIA1/SINE1-2_N"/>
</dbReference>
<dbReference type="Pfam" id="PF24714">
    <property type="entry name" value="TOR1L1_N"/>
    <property type="match status" value="1"/>
</dbReference>
<keyword evidence="2" id="KW-1133">Transmembrane helix</keyword>
<sequence>MGRSLSPILQRELANLDKDAESRRTAMKTLTSYAKDLDCKALPQFLAQVSDTKGATSSSGECTISLFEVLARVHGRNIVPQIDNIMSTIVRTLSLSGGSFPLQQACSKVVPAIARYGMDPSTADGEKARIIYLLCRPLSDALMCPQESLASGASLCLKALVECSNWKFASDEVVGDVCLKVAGSLEEKATQTNSHMGLAMALAKHNVLTVEAYAGSLLRSGLKILDAGGAMNNSQRRFSAIQMINFLMKCVDSRCILPELVKVVEVMETCQADHMPYVRGAAFEALQTARSIISQKGSRHETSPKPITGSNFDRSPRAGGDNSADFASPESQTVESCLTYDAFTDSPAPVGQSSSSFEYSRRANRRLWNNDLGGVDVSFKDGLFLKACSSCGESKCNGESGDTGGAYTESFSGFVHARPANSPTGNATASQRFNTQLKMDDIKIYATPRKLVRSLQDPDANSQGSEKRNLQMLTSPKAAGDRVHETELASKVEEGALSDYAESVSSTDGLPQGSSHKVSEECEGKEKAQLEIKRRASYGRAAVGFVGALLFVLLAVALSAMRDDNEAFFDVVPT</sequence>
<organism evidence="4 5">
    <name type="scientific">Iris pallida</name>
    <name type="common">Sweet iris</name>
    <dbReference type="NCBI Taxonomy" id="29817"/>
    <lineage>
        <taxon>Eukaryota</taxon>
        <taxon>Viridiplantae</taxon>
        <taxon>Streptophyta</taxon>
        <taxon>Embryophyta</taxon>
        <taxon>Tracheophyta</taxon>
        <taxon>Spermatophyta</taxon>
        <taxon>Magnoliopsida</taxon>
        <taxon>Liliopsida</taxon>
        <taxon>Asparagales</taxon>
        <taxon>Iridaceae</taxon>
        <taxon>Iridoideae</taxon>
        <taxon>Irideae</taxon>
        <taxon>Iris</taxon>
    </lineage>
</organism>
<feature type="domain" description="TORTIFOLIA1/SINE1-2 N-terminal" evidence="3">
    <location>
        <begin position="19"/>
        <end position="288"/>
    </location>
</feature>
<comment type="caution">
    <text evidence="4">The sequence shown here is derived from an EMBL/GenBank/DDBJ whole genome shotgun (WGS) entry which is preliminary data.</text>
</comment>
<evidence type="ECO:0000313" key="5">
    <source>
        <dbReference type="Proteomes" id="UP001140949"/>
    </source>
</evidence>
<feature type="compositionally biased region" description="Polar residues" evidence="1">
    <location>
        <begin position="503"/>
        <end position="516"/>
    </location>
</feature>
<dbReference type="SUPFAM" id="SSF48371">
    <property type="entry name" value="ARM repeat"/>
    <property type="match status" value="1"/>
</dbReference>
<gene>
    <name evidence="4" type="ORF">M6B38_116550</name>
</gene>
<reference evidence="4" key="2">
    <citation type="submission" date="2023-04" db="EMBL/GenBank/DDBJ databases">
        <authorList>
            <person name="Bruccoleri R.E."/>
            <person name="Oakeley E.J."/>
            <person name="Faust A.-M."/>
            <person name="Dessus-Babus S."/>
            <person name="Altorfer M."/>
            <person name="Burckhardt D."/>
            <person name="Oertli M."/>
            <person name="Naumann U."/>
            <person name="Petersen F."/>
            <person name="Wong J."/>
        </authorList>
    </citation>
    <scope>NUCLEOTIDE SEQUENCE</scope>
    <source>
        <strain evidence="4">GSM-AAB239-AS_SAM_17_03QT</strain>
        <tissue evidence="4">Leaf</tissue>
    </source>
</reference>
<feature type="region of interest" description="Disordered" evidence="1">
    <location>
        <begin position="293"/>
        <end position="328"/>
    </location>
</feature>
<dbReference type="GO" id="GO:0005874">
    <property type="term" value="C:microtubule"/>
    <property type="evidence" value="ECO:0007669"/>
    <property type="project" value="InterPro"/>
</dbReference>
<evidence type="ECO:0000313" key="4">
    <source>
        <dbReference type="EMBL" id="KAJ6847898.1"/>
    </source>
</evidence>
<reference evidence="4" key="1">
    <citation type="journal article" date="2023" name="GigaByte">
        <title>Genome assembly of the bearded iris, Iris pallida Lam.</title>
        <authorList>
            <person name="Bruccoleri R.E."/>
            <person name="Oakeley E.J."/>
            <person name="Faust A.M.E."/>
            <person name="Altorfer M."/>
            <person name="Dessus-Babus S."/>
            <person name="Burckhardt D."/>
            <person name="Oertli M."/>
            <person name="Naumann U."/>
            <person name="Petersen F."/>
            <person name="Wong J."/>
        </authorList>
    </citation>
    <scope>NUCLEOTIDE SEQUENCE</scope>
    <source>
        <strain evidence="4">GSM-AAB239-AS_SAM_17_03QT</strain>
    </source>
</reference>
<keyword evidence="2" id="KW-0812">Transmembrane</keyword>
<proteinExistence type="predicted"/>
<protein>
    <recommendedName>
        <fullName evidence="3">TORTIFOLIA1/SINE1-2 N-terminal domain-containing protein</fullName>
    </recommendedName>
</protein>
<keyword evidence="5" id="KW-1185">Reference proteome</keyword>
<evidence type="ECO:0000259" key="3">
    <source>
        <dbReference type="Pfam" id="PF24714"/>
    </source>
</evidence>
<accession>A0AAX6I4A3</accession>